<name>M2SGX4_COCSN</name>
<dbReference type="Proteomes" id="UP000016934">
    <property type="component" value="Unassembled WGS sequence"/>
</dbReference>
<evidence type="ECO:0000313" key="2">
    <source>
        <dbReference type="Proteomes" id="UP000016934"/>
    </source>
</evidence>
<organism evidence="1 2">
    <name type="scientific">Cochliobolus sativus (strain ND90Pr / ATCC 201652)</name>
    <name type="common">Common root rot and spot blotch fungus</name>
    <name type="synonym">Bipolaris sorokiniana</name>
    <dbReference type="NCBI Taxonomy" id="665912"/>
    <lineage>
        <taxon>Eukaryota</taxon>
        <taxon>Fungi</taxon>
        <taxon>Dikarya</taxon>
        <taxon>Ascomycota</taxon>
        <taxon>Pezizomycotina</taxon>
        <taxon>Dothideomycetes</taxon>
        <taxon>Pleosporomycetidae</taxon>
        <taxon>Pleosporales</taxon>
        <taxon>Pleosporineae</taxon>
        <taxon>Pleosporaceae</taxon>
        <taxon>Bipolaris</taxon>
    </lineage>
</organism>
<proteinExistence type="predicted"/>
<dbReference type="HOGENOM" id="CLU_1124431_0_0_1"/>
<keyword evidence="2" id="KW-1185">Reference proteome</keyword>
<dbReference type="EMBL" id="KB445648">
    <property type="protein sequence ID" value="EMD61650.1"/>
    <property type="molecule type" value="Genomic_DNA"/>
</dbReference>
<accession>M2SGX4</accession>
<dbReference type="KEGG" id="bsc:COCSADRAFT_344553"/>
<dbReference type="RefSeq" id="XP_007702941.1">
    <property type="nucleotide sequence ID" value="XM_007704751.1"/>
</dbReference>
<reference evidence="1 2" key="1">
    <citation type="journal article" date="2012" name="PLoS Pathog.">
        <title>Diverse lifestyles and strategies of plant pathogenesis encoded in the genomes of eighteen Dothideomycetes fungi.</title>
        <authorList>
            <person name="Ohm R.A."/>
            <person name="Feau N."/>
            <person name="Henrissat B."/>
            <person name="Schoch C.L."/>
            <person name="Horwitz B.A."/>
            <person name="Barry K.W."/>
            <person name="Condon B.J."/>
            <person name="Copeland A.C."/>
            <person name="Dhillon B."/>
            <person name="Glaser F."/>
            <person name="Hesse C.N."/>
            <person name="Kosti I."/>
            <person name="LaButti K."/>
            <person name="Lindquist E.A."/>
            <person name="Lucas S."/>
            <person name="Salamov A.A."/>
            <person name="Bradshaw R.E."/>
            <person name="Ciuffetti L."/>
            <person name="Hamelin R.C."/>
            <person name="Kema G.H.J."/>
            <person name="Lawrence C."/>
            <person name="Scott J.A."/>
            <person name="Spatafora J.W."/>
            <person name="Turgeon B.G."/>
            <person name="de Wit P.J.G.M."/>
            <person name="Zhong S."/>
            <person name="Goodwin S.B."/>
            <person name="Grigoriev I.V."/>
        </authorList>
    </citation>
    <scope>NUCLEOTIDE SEQUENCE [LARGE SCALE GENOMIC DNA]</scope>
    <source>
        <strain evidence="2">ND90Pr / ATCC 201652</strain>
    </source>
</reference>
<reference evidence="2" key="2">
    <citation type="journal article" date="2013" name="PLoS Genet.">
        <title>Comparative genome structure, secondary metabolite, and effector coding capacity across Cochliobolus pathogens.</title>
        <authorList>
            <person name="Condon B.J."/>
            <person name="Leng Y."/>
            <person name="Wu D."/>
            <person name="Bushley K.E."/>
            <person name="Ohm R.A."/>
            <person name="Otillar R."/>
            <person name="Martin J."/>
            <person name="Schackwitz W."/>
            <person name="Grimwood J."/>
            <person name="MohdZainudin N."/>
            <person name="Xue C."/>
            <person name="Wang R."/>
            <person name="Manning V.A."/>
            <person name="Dhillon B."/>
            <person name="Tu Z.J."/>
            <person name="Steffenson B.J."/>
            <person name="Salamov A."/>
            <person name="Sun H."/>
            <person name="Lowry S."/>
            <person name="LaButti K."/>
            <person name="Han J."/>
            <person name="Copeland A."/>
            <person name="Lindquist E."/>
            <person name="Barry K."/>
            <person name="Schmutz J."/>
            <person name="Baker S.E."/>
            <person name="Ciuffetti L.M."/>
            <person name="Grigoriev I.V."/>
            <person name="Zhong S."/>
            <person name="Turgeon B.G."/>
        </authorList>
    </citation>
    <scope>NUCLEOTIDE SEQUENCE [LARGE SCALE GENOMIC DNA]</scope>
    <source>
        <strain evidence="2">ND90Pr / ATCC 201652</strain>
    </source>
</reference>
<protein>
    <submittedName>
        <fullName evidence="1">Uncharacterized protein</fullName>
    </submittedName>
</protein>
<gene>
    <name evidence="1" type="ORF">COCSADRAFT_344553</name>
</gene>
<dbReference type="AlphaFoldDB" id="M2SGX4"/>
<sequence>MAVSSGRYRPVFWKLTAENRTLDYESTLLHTPLALRPPVARHSFKPHVLVSSILPRLSQFCHCLAKANISMALGSQSYTQATIDYPRSKRYYAEVLRRVHGRVRLYYQQFGSTPTCYNLVLVVRRWVGSARNGTLIVRETCCTVIVSPEILGRLTGGYQAIFTVDWKLRHGIPAQQESRGMSQSGQLKSLETNCIRETCPLTAKASPATFSGTDVPTVNDRLDDSHVQCWFWYLDSSFRAEPLSQVF</sequence>
<evidence type="ECO:0000313" key="1">
    <source>
        <dbReference type="EMBL" id="EMD61650.1"/>
    </source>
</evidence>
<dbReference type="GeneID" id="19137665"/>